<feature type="coiled-coil region" evidence="1">
    <location>
        <begin position="42"/>
        <end position="104"/>
    </location>
</feature>
<evidence type="ECO:0000313" key="2">
    <source>
        <dbReference type="EMBL" id="KHO63609.1"/>
    </source>
</evidence>
<keyword evidence="1" id="KW-0175">Coiled coil</keyword>
<reference evidence="3 5" key="2">
    <citation type="submission" date="2017-01" db="EMBL/GenBank/DDBJ databases">
        <authorList>
            <person name="Mah S.A."/>
            <person name="Swanson W.J."/>
            <person name="Moy G.W."/>
            <person name="Vacquier V.D."/>
        </authorList>
    </citation>
    <scope>NUCLEOTIDE SEQUENCE [LARGE SCALE GENOMIC DNA]</scope>
    <source>
        <strain evidence="3 5">ATCC 29606</strain>
    </source>
</reference>
<dbReference type="Pfam" id="PF20567">
    <property type="entry name" value="DUF6776"/>
    <property type="match status" value="1"/>
</dbReference>
<gene>
    <name evidence="2" type="ORF">PT85_16810</name>
    <name evidence="3" type="ORF">SAMN05421672_1146</name>
</gene>
<dbReference type="AlphaFoldDB" id="A0A0B3BSI3"/>
<evidence type="ECO:0000313" key="4">
    <source>
        <dbReference type="Proteomes" id="UP000030980"/>
    </source>
</evidence>
<evidence type="ECO:0000313" key="5">
    <source>
        <dbReference type="Proteomes" id="UP000186079"/>
    </source>
</evidence>
<dbReference type="Proteomes" id="UP000186079">
    <property type="component" value="Unassembled WGS sequence"/>
</dbReference>
<dbReference type="PATRIC" id="fig|706570.3.peg.3182"/>
<reference evidence="2 4" key="1">
    <citation type="submission" date="2014-11" db="EMBL/GenBank/DDBJ databases">
        <title>Genome sequence of Pseudomonas tuomuerensis JCM 14085.</title>
        <authorList>
            <person name="Shin S.-K."/>
            <person name="Yi H."/>
        </authorList>
    </citation>
    <scope>NUCLEOTIDE SEQUENCE [LARGE SCALE GENOMIC DNA]</scope>
    <source>
        <strain evidence="2 4">JCM 14085</strain>
    </source>
</reference>
<dbReference type="EMBL" id="JTAK01000009">
    <property type="protein sequence ID" value="KHO63609.1"/>
    <property type="molecule type" value="Genomic_DNA"/>
</dbReference>
<dbReference type="Proteomes" id="UP000030980">
    <property type="component" value="Unassembled WGS sequence"/>
</dbReference>
<protein>
    <submittedName>
        <fullName evidence="2">Uncharacterized protein</fullName>
    </submittedName>
</protein>
<dbReference type="STRING" id="706570.PT85_16810"/>
<accession>A0A0B2D0E5</accession>
<evidence type="ECO:0000256" key="1">
    <source>
        <dbReference type="SAM" id="Coils"/>
    </source>
</evidence>
<organism evidence="2 4">
    <name type="scientific">Pseudomonas flexibilis</name>
    <dbReference type="NCBI Taxonomy" id="706570"/>
    <lineage>
        <taxon>Bacteria</taxon>
        <taxon>Pseudomonadati</taxon>
        <taxon>Pseudomonadota</taxon>
        <taxon>Gammaproteobacteria</taxon>
        <taxon>Pseudomonadales</taxon>
        <taxon>Pseudomonadaceae</taxon>
        <taxon>Pseudomonas</taxon>
    </lineage>
</organism>
<dbReference type="EMBL" id="FTMC01000014">
    <property type="protein sequence ID" value="SIR06482.1"/>
    <property type="molecule type" value="Genomic_DNA"/>
</dbReference>
<dbReference type="RefSeq" id="WP_039562637.1">
    <property type="nucleotide sequence ID" value="NZ_FMUP01000010.1"/>
</dbReference>
<accession>A0A0B3BSI3</accession>
<dbReference type="OrthoDB" id="7056878at2"/>
<evidence type="ECO:0000313" key="3">
    <source>
        <dbReference type="EMBL" id="SIR06482.1"/>
    </source>
</evidence>
<keyword evidence="4" id="KW-1185">Reference proteome</keyword>
<name>A0A0B3BSI3_9PSED</name>
<dbReference type="InterPro" id="IPR046703">
    <property type="entry name" value="DUF6776"/>
</dbReference>
<sequence>MMWEVKTLDPRHQRRKRILLTVLLLSLPLLVLGAYWKGGEDSRERIRELEALEEHYEQVSRELEQSQQMQAVLSSGERLGRQANEQSRQTIKLLEEQIYKLQQDLAFYKGVLAPASRREGLRIRSFELQSTDDPLLYRYKLLLSRVGTDDKPLEGQVRISVVGERQGAEVELDLAELSKEWTSTTSFAFRHLQAFPEGARYAELNLPEDFTPSQVKVRADIKGQRQPLERTYNWNEEKK</sequence>
<proteinExistence type="predicted"/>